<dbReference type="Pfam" id="PF01018">
    <property type="entry name" value="GTP1_OBG"/>
    <property type="match status" value="1"/>
</dbReference>
<dbReference type="InterPro" id="IPR006073">
    <property type="entry name" value="GTP-bd"/>
</dbReference>
<name>A0A5J4FZX0_9FLAO</name>
<dbReference type="Pfam" id="PF01926">
    <property type="entry name" value="MMR_HSR1"/>
    <property type="match status" value="1"/>
</dbReference>
<evidence type="ECO:0000313" key="13">
    <source>
        <dbReference type="Proteomes" id="UP000326994"/>
    </source>
</evidence>
<dbReference type="CDD" id="cd01898">
    <property type="entry name" value="Obg"/>
    <property type="match status" value="1"/>
</dbReference>
<dbReference type="PRINTS" id="PR00326">
    <property type="entry name" value="GTP1OBG"/>
</dbReference>
<evidence type="ECO:0000256" key="9">
    <source>
        <dbReference type="SAM" id="MobiDB-lite"/>
    </source>
</evidence>
<dbReference type="PROSITE" id="PS51710">
    <property type="entry name" value="G_OBG"/>
    <property type="match status" value="1"/>
</dbReference>
<dbReference type="InterPro" id="IPR045086">
    <property type="entry name" value="OBG_GTPase"/>
</dbReference>
<comment type="caution">
    <text evidence="12">The sequence shown here is derived from an EMBL/GenBank/DDBJ whole genome shotgun (WGS) entry which is preliminary data.</text>
</comment>
<dbReference type="GO" id="GO:0000287">
    <property type="term" value="F:magnesium ion binding"/>
    <property type="evidence" value="ECO:0007669"/>
    <property type="project" value="InterPro"/>
</dbReference>
<keyword evidence="13" id="KW-1185">Reference proteome</keyword>
<dbReference type="PANTHER" id="PTHR11702">
    <property type="entry name" value="DEVELOPMENTALLY REGULATED GTP-BINDING PROTEIN-RELATED"/>
    <property type="match status" value="1"/>
</dbReference>
<dbReference type="NCBIfam" id="TIGR02729">
    <property type="entry name" value="Obg_CgtA"/>
    <property type="match status" value="1"/>
</dbReference>
<dbReference type="InterPro" id="IPR014100">
    <property type="entry name" value="GTP-bd_Obg/CgtA"/>
</dbReference>
<feature type="domain" description="Obg" evidence="11">
    <location>
        <begin position="4"/>
        <end position="162"/>
    </location>
</feature>
<evidence type="ECO:0000259" key="10">
    <source>
        <dbReference type="PROSITE" id="PS51710"/>
    </source>
</evidence>
<feature type="binding site" evidence="8">
    <location>
        <position position="196"/>
    </location>
    <ligand>
        <name>Mg(2+)</name>
        <dbReference type="ChEBI" id="CHEBI:18420"/>
    </ligand>
</feature>
<dbReference type="InterPro" id="IPR027417">
    <property type="entry name" value="P-loop_NTPase"/>
</dbReference>
<dbReference type="PANTHER" id="PTHR11702:SF31">
    <property type="entry name" value="MITOCHONDRIAL RIBOSOME-ASSOCIATED GTPASE 2"/>
    <property type="match status" value="1"/>
</dbReference>
<keyword evidence="6 8" id="KW-0460">Magnesium</keyword>
<evidence type="ECO:0000256" key="3">
    <source>
        <dbReference type="ARBA" id="ARBA00022723"/>
    </source>
</evidence>
<gene>
    <name evidence="8 12" type="primary">obg</name>
    <name evidence="12" type="ORF">ULMS_11130</name>
</gene>
<feature type="binding site" evidence="8">
    <location>
        <begin position="216"/>
        <end position="219"/>
    </location>
    <ligand>
        <name>GTP</name>
        <dbReference type="ChEBI" id="CHEBI:37565"/>
    </ligand>
</feature>
<dbReference type="PROSITE" id="PS00905">
    <property type="entry name" value="GTP1_OBG"/>
    <property type="match status" value="1"/>
</dbReference>
<dbReference type="NCBIfam" id="NF008956">
    <property type="entry name" value="PRK12299.1"/>
    <property type="match status" value="1"/>
</dbReference>
<protein>
    <recommendedName>
        <fullName evidence="8">GTPase Obg</fullName>
        <ecNumber evidence="8">3.6.5.-</ecNumber>
    </recommendedName>
    <alternativeName>
        <fullName evidence="8">GTP-binding protein Obg</fullName>
    </alternativeName>
</protein>
<dbReference type="InterPro" id="IPR031167">
    <property type="entry name" value="G_OBG"/>
</dbReference>
<dbReference type="FunFam" id="2.70.210.12:FF:000001">
    <property type="entry name" value="GTPase Obg"/>
    <property type="match status" value="1"/>
</dbReference>
<evidence type="ECO:0000313" key="12">
    <source>
        <dbReference type="EMBL" id="GEQ85605.1"/>
    </source>
</evidence>
<comment type="subunit">
    <text evidence="8">Monomer.</text>
</comment>
<dbReference type="GO" id="GO:0003924">
    <property type="term" value="F:GTPase activity"/>
    <property type="evidence" value="ECO:0007669"/>
    <property type="project" value="UniProtKB-UniRule"/>
</dbReference>
<dbReference type="Gene3D" id="3.40.50.300">
    <property type="entry name" value="P-loop containing nucleotide triphosphate hydrolases"/>
    <property type="match status" value="1"/>
</dbReference>
<feature type="binding site" evidence="8">
    <location>
        <begin position="169"/>
        <end position="176"/>
    </location>
    <ligand>
        <name>GTP</name>
        <dbReference type="ChEBI" id="CHEBI:37565"/>
    </ligand>
</feature>
<dbReference type="Gene3D" id="2.70.210.12">
    <property type="entry name" value="GTP1/OBG domain"/>
    <property type="match status" value="1"/>
</dbReference>
<feature type="binding site" evidence="8">
    <location>
        <position position="176"/>
    </location>
    <ligand>
        <name>Mg(2+)</name>
        <dbReference type="ChEBI" id="CHEBI:18420"/>
    </ligand>
</feature>
<feature type="binding site" evidence="8">
    <location>
        <begin position="313"/>
        <end position="315"/>
    </location>
    <ligand>
        <name>GTP</name>
        <dbReference type="ChEBI" id="CHEBI:37565"/>
    </ligand>
</feature>
<dbReference type="GO" id="GO:0042254">
    <property type="term" value="P:ribosome biogenesis"/>
    <property type="evidence" value="ECO:0007669"/>
    <property type="project" value="UniProtKB-UniRule"/>
</dbReference>
<evidence type="ECO:0000256" key="7">
    <source>
        <dbReference type="ARBA" id="ARBA00023134"/>
    </source>
</evidence>
<dbReference type="EMBL" id="BKCF01000001">
    <property type="protein sequence ID" value="GEQ85605.1"/>
    <property type="molecule type" value="Genomic_DNA"/>
</dbReference>
<organism evidence="12 13">
    <name type="scientific">Patiriisocius marinistellae</name>
    <dbReference type="NCBI Taxonomy" id="2494560"/>
    <lineage>
        <taxon>Bacteria</taxon>
        <taxon>Pseudomonadati</taxon>
        <taxon>Bacteroidota</taxon>
        <taxon>Flavobacteriia</taxon>
        <taxon>Flavobacteriales</taxon>
        <taxon>Flavobacteriaceae</taxon>
        <taxon>Patiriisocius</taxon>
    </lineage>
</organism>
<dbReference type="OrthoDB" id="9807318at2"/>
<comment type="similarity">
    <text evidence="1 8">Belongs to the TRAFAC class OBG-HflX-like GTPase superfamily. OBG GTPase family.</text>
</comment>
<keyword evidence="4 8" id="KW-0547">Nucleotide-binding</keyword>
<dbReference type="InterPro" id="IPR036726">
    <property type="entry name" value="GTP1_OBG_dom_sf"/>
</dbReference>
<evidence type="ECO:0000256" key="2">
    <source>
        <dbReference type="ARBA" id="ARBA00022490"/>
    </source>
</evidence>
<dbReference type="GO" id="GO:0005525">
    <property type="term" value="F:GTP binding"/>
    <property type="evidence" value="ECO:0007669"/>
    <property type="project" value="UniProtKB-UniRule"/>
</dbReference>
<dbReference type="InterPro" id="IPR006169">
    <property type="entry name" value="GTP1_OBG_dom"/>
</dbReference>
<feature type="region of interest" description="Disordered" evidence="9">
    <location>
        <begin position="122"/>
        <end position="145"/>
    </location>
</feature>
<comment type="function">
    <text evidence="8">An essential GTPase which binds GTP, GDP and possibly (p)ppGpp with moderate affinity, with high nucleotide exchange rates and a fairly low GTP hydrolysis rate. Plays a role in control of the cell cycle, stress response, ribosome biogenesis and in those bacteria that undergo differentiation, in morphogenesis control.</text>
</comment>
<dbReference type="GO" id="GO:0043022">
    <property type="term" value="F:ribosome binding"/>
    <property type="evidence" value="ECO:0007669"/>
    <property type="project" value="UniProtKB-ARBA"/>
</dbReference>
<feature type="domain" description="OBG-type G" evidence="10">
    <location>
        <begin position="163"/>
        <end position="332"/>
    </location>
</feature>
<dbReference type="EC" id="3.6.5.-" evidence="8"/>
<accession>A0A5J4FZX0</accession>
<keyword evidence="7 8" id="KW-0342">GTP-binding</keyword>
<comment type="subcellular location">
    <subcellularLocation>
        <location evidence="8">Cytoplasm</location>
    </subcellularLocation>
</comment>
<dbReference type="RefSeq" id="WP_151893512.1">
    <property type="nucleotide sequence ID" value="NZ_BKCF01000001.1"/>
</dbReference>
<evidence type="ECO:0000256" key="4">
    <source>
        <dbReference type="ARBA" id="ARBA00022741"/>
    </source>
</evidence>
<feature type="binding site" evidence="8">
    <location>
        <begin position="194"/>
        <end position="198"/>
    </location>
    <ligand>
        <name>GTP</name>
        <dbReference type="ChEBI" id="CHEBI:37565"/>
    </ligand>
</feature>
<keyword evidence="2 8" id="KW-0963">Cytoplasm</keyword>
<feature type="binding site" evidence="8">
    <location>
        <begin position="283"/>
        <end position="286"/>
    </location>
    <ligand>
        <name>GTP</name>
        <dbReference type="ChEBI" id="CHEBI:37565"/>
    </ligand>
</feature>
<dbReference type="NCBIfam" id="NF008955">
    <property type="entry name" value="PRK12297.1"/>
    <property type="match status" value="1"/>
</dbReference>
<evidence type="ECO:0000256" key="5">
    <source>
        <dbReference type="ARBA" id="ARBA00022801"/>
    </source>
</evidence>
<keyword evidence="3 8" id="KW-0479">Metal-binding</keyword>
<dbReference type="Proteomes" id="UP000326994">
    <property type="component" value="Unassembled WGS sequence"/>
</dbReference>
<dbReference type="PROSITE" id="PS51883">
    <property type="entry name" value="OBG"/>
    <property type="match status" value="1"/>
</dbReference>
<dbReference type="PIRSF" id="PIRSF002401">
    <property type="entry name" value="GTP_bd_Obg/CgtA"/>
    <property type="match status" value="1"/>
</dbReference>
<dbReference type="InterPro" id="IPR006074">
    <property type="entry name" value="GTP1-OBG_CS"/>
</dbReference>
<evidence type="ECO:0000259" key="11">
    <source>
        <dbReference type="PROSITE" id="PS51883"/>
    </source>
</evidence>
<evidence type="ECO:0000256" key="6">
    <source>
        <dbReference type="ARBA" id="ARBA00022842"/>
    </source>
</evidence>
<dbReference type="SUPFAM" id="SSF52540">
    <property type="entry name" value="P-loop containing nucleoside triphosphate hydrolases"/>
    <property type="match status" value="1"/>
</dbReference>
<dbReference type="GO" id="GO:0005737">
    <property type="term" value="C:cytoplasm"/>
    <property type="evidence" value="ECO:0007669"/>
    <property type="project" value="UniProtKB-SubCell"/>
</dbReference>
<comment type="cofactor">
    <cofactor evidence="8">
        <name>Mg(2+)</name>
        <dbReference type="ChEBI" id="CHEBI:18420"/>
    </cofactor>
</comment>
<keyword evidence="5 8" id="KW-0378">Hydrolase</keyword>
<feature type="compositionally biased region" description="Polar residues" evidence="9">
    <location>
        <begin position="132"/>
        <end position="142"/>
    </location>
</feature>
<sequence>MTEGNFVDYVKIHVESGKGGQGSAHLRREKYIPKGGPDGGDGGRGGHIILVANSNMWTLHHLKFKRHYRAGHGEHGSKQTSTGADGADIYIQVPLGTLVINTETGEKMKELMEHGEELVIAKGGKGGRGNNHFKSSTNQTPRYAQPGMDGEEGDFTLEMKVLADVGLVGFPNAGKSTLLSVITAAKPKIANYEFTTLKPNLGIVEYRDHRTFVMADIPGIIEGAAEGKGLGHYFLRHIERNSTLLFLIPADADDIRGQYNILLDELKRYNPELLDKDKLVAISKSDMLDEELKAEMKAELDKDFKGIPYLFFSSVAQLGLMELKDTLWGMLNGTSVHEV</sequence>
<dbReference type="AlphaFoldDB" id="A0A5J4FZX0"/>
<dbReference type="HAMAP" id="MF_01454">
    <property type="entry name" value="GTPase_Obg"/>
    <property type="match status" value="1"/>
</dbReference>
<evidence type="ECO:0000256" key="8">
    <source>
        <dbReference type="HAMAP-Rule" id="MF_01454"/>
    </source>
</evidence>
<reference evidence="12 13" key="1">
    <citation type="submission" date="2019-08" db="EMBL/GenBank/DDBJ databases">
        <title>Ulvibacter marinistellae sp. nov., isolated from a starfish, Patiria pectinifera.</title>
        <authorList>
            <person name="Kawano K."/>
            <person name="Ushijima N."/>
            <person name="Kihara M."/>
            <person name="Itoh H."/>
        </authorList>
    </citation>
    <scope>NUCLEOTIDE SEQUENCE [LARGE SCALE GENOMIC DNA]</scope>
    <source>
        <strain evidence="12 13">KK4</strain>
    </source>
</reference>
<dbReference type="SUPFAM" id="SSF82051">
    <property type="entry name" value="Obg GTP-binding protein N-terminal domain"/>
    <property type="match status" value="1"/>
</dbReference>
<proteinExistence type="inferred from homology"/>
<evidence type="ECO:0000256" key="1">
    <source>
        <dbReference type="ARBA" id="ARBA00007699"/>
    </source>
</evidence>